<dbReference type="Proteomes" id="UP001159427">
    <property type="component" value="Unassembled WGS sequence"/>
</dbReference>
<dbReference type="Gene3D" id="1.10.533.10">
    <property type="entry name" value="Death Domain, Fas"/>
    <property type="match status" value="1"/>
</dbReference>
<organism evidence="4 5">
    <name type="scientific">Porites evermanni</name>
    <dbReference type="NCBI Taxonomy" id="104178"/>
    <lineage>
        <taxon>Eukaryota</taxon>
        <taxon>Metazoa</taxon>
        <taxon>Cnidaria</taxon>
        <taxon>Anthozoa</taxon>
        <taxon>Hexacorallia</taxon>
        <taxon>Scleractinia</taxon>
        <taxon>Fungiina</taxon>
        <taxon>Poritidae</taxon>
        <taxon>Porites</taxon>
    </lineage>
</organism>
<dbReference type="EMBL" id="CALNXI010000608">
    <property type="protein sequence ID" value="CAH3030050.1"/>
    <property type="molecule type" value="Genomic_DNA"/>
</dbReference>
<reference evidence="4 5" key="1">
    <citation type="submission" date="2022-05" db="EMBL/GenBank/DDBJ databases">
        <authorList>
            <consortium name="Genoscope - CEA"/>
            <person name="William W."/>
        </authorList>
    </citation>
    <scope>NUCLEOTIDE SEQUENCE [LARGE SCALE GENOMIC DNA]</scope>
</reference>
<feature type="region of interest" description="Disordered" evidence="1">
    <location>
        <begin position="86"/>
        <end position="124"/>
    </location>
</feature>
<dbReference type="PROSITE" id="PS50017">
    <property type="entry name" value="DEATH_DOMAIN"/>
    <property type="match status" value="1"/>
</dbReference>
<dbReference type="InterPro" id="IPR011029">
    <property type="entry name" value="DEATH-like_dom_sf"/>
</dbReference>
<keyword evidence="2" id="KW-1133">Transmembrane helix</keyword>
<keyword evidence="5" id="KW-1185">Reference proteome</keyword>
<dbReference type="InterPro" id="IPR000488">
    <property type="entry name" value="Death_dom"/>
</dbReference>
<dbReference type="SUPFAM" id="SSF47986">
    <property type="entry name" value="DEATH domain"/>
    <property type="match status" value="1"/>
</dbReference>
<feature type="non-terminal residue" evidence="4">
    <location>
        <position position="1"/>
    </location>
</feature>
<evidence type="ECO:0000259" key="3">
    <source>
        <dbReference type="PROSITE" id="PS50017"/>
    </source>
</evidence>
<keyword evidence="2" id="KW-0472">Membrane</keyword>
<evidence type="ECO:0000256" key="2">
    <source>
        <dbReference type="SAM" id="Phobius"/>
    </source>
</evidence>
<proteinExistence type="predicted"/>
<feature type="transmembrane region" description="Helical" evidence="2">
    <location>
        <begin position="140"/>
        <end position="163"/>
    </location>
</feature>
<dbReference type="CDD" id="cd01670">
    <property type="entry name" value="Death"/>
    <property type="match status" value="1"/>
</dbReference>
<protein>
    <recommendedName>
        <fullName evidence="3">Death domain-containing protein</fullName>
    </recommendedName>
</protein>
<evidence type="ECO:0000313" key="5">
    <source>
        <dbReference type="Proteomes" id="UP001159427"/>
    </source>
</evidence>
<feature type="compositionally biased region" description="Polar residues" evidence="1">
    <location>
        <begin position="86"/>
        <end position="118"/>
    </location>
</feature>
<comment type="caution">
    <text evidence="4">The sequence shown here is derived from an EMBL/GenBank/DDBJ whole genome shotgun (WGS) entry which is preliminary data.</text>
</comment>
<sequence length="303" mass="34056">YFLDKHDDCTKCFFCCENVPEHDRLQKCKDLGMPRRLQCLKTKQNKRCKTLFHQTSVKMSVTITPINTNVSVAEKDKEPLTMINKGTITPKTSGHGSTWSRQPLTTNASESLATSNKPTLRVEKALKPSPPKVRTDKTGLITVVSVLVSLFIASVLVVIMVLICKQKTPAGFTGVKRDDIDISIIPEDVDLSDLPYDVEKSICTLDTRTTGISSWYNVGRQLGVPVKVMNTLEMEYNHHTGSPAKVLTEILHTKYCLKLREFVLALQEVGRNDIAKEICSFYEKNEYLTNDRFTSSSTVESYV</sequence>
<keyword evidence="2" id="KW-0812">Transmembrane</keyword>
<name>A0ABN8MN16_9CNID</name>
<evidence type="ECO:0000313" key="4">
    <source>
        <dbReference type="EMBL" id="CAH3030050.1"/>
    </source>
</evidence>
<accession>A0ABN8MN16</accession>
<evidence type="ECO:0000256" key="1">
    <source>
        <dbReference type="SAM" id="MobiDB-lite"/>
    </source>
</evidence>
<feature type="domain" description="Death" evidence="3">
    <location>
        <begin position="214"/>
        <end position="282"/>
    </location>
</feature>
<gene>
    <name evidence="4" type="ORF">PEVE_00037283</name>
</gene>